<feature type="transmembrane region" description="Helical" evidence="6">
    <location>
        <begin position="337"/>
        <end position="360"/>
    </location>
</feature>
<dbReference type="OMA" id="MISCIVA"/>
<dbReference type="GO" id="GO:0005247">
    <property type="term" value="F:voltage-gated chloride channel activity"/>
    <property type="evidence" value="ECO:0007669"/>
    <property type="project" value="TreeGrafter"/>
</dbReference>
<feature type="transmembrane region" description="Helical" evidence="6">
    <location>
        <begin position="445"/>
        <end position="470"/>
    </location>
</feature>
<dbReference type="AlphaFoldDB" id="A0A7J6Q6X4"/>
<evidence type="ECO:0000313" key="9">
    <source>
        <dbReference type="Proteomes" id="UP000553632"/>
    </source>
</evidence>
<evidence type="ECO:0000256" key="1">
    <source>
        <dbReference type="ARBA" id="ARBA00004141"/>
    </source>
</evidence>
<dbReference type="Gene3D" id="1.10.3080.10">
    <property type="entry name" value="Clc chloride channel"/>
    <property type="match status" value="1"/>
</dbReference>
<dbReference type="GO" id="GO:0016020">
    <property type="term" value="C:membrane"/>
    <property type="evidence" value="ECO:0007669"/>
    <property type="project" value="UniProtKB-SubCell"/>
</dbReference>
<keyword evidence="3" id="KW-0677">Repeat</keyword>
<dbReference type="EMBL" id="JABANM010031842">
    <property type="protein sequence ID" value="KAF4703912.1"/>
    <property type="molecule type" value="Genomic_DNA"/>
</dbReference>
<dbReference type="EMBL" id="JABANO010033259">
    <property type="protein sequence ID" value="KAF4707171.1"/>
    <property type="molecule type" value="Genomic_DNA"/>
</dbReference>
<accession>A0A7J6Q6X4</accession>
<dbReference type="InterPro" id="IPR050970">
    <property type="entry name" value="Cl_channel_volt-gated"/>
</dbReference>
<dbReference type="Pfam" id="PF00654">
    <property type="entry name" value="Voltage_CLC"/>
    <property type="match status" value="1"/>
</dbReference>
<sequence>MPARSVGTHTARSIVDLFGTFDDVPHWTTEGVRFSSSAAAVDARREADGSKGIADSYVFSVAHALSFRRRLRYILSCCQPSQWILLALLGFVTALVAFTIELSVTKIYDLRADYLPVWAWLLTAAVLALFSVFCVHVGSPAAAGSGIPEMKVTLTGEDVDNFLSFRTLIAKSVGLVAVQAAGLSLGSEGPFIHIAGCLAVALCTYLPQTWFFKYISVETYRLQLLAVAVSAGVTATFGAPVGGVLFSIEVTATFFFVSSLWKGFYTAIACMVVFRLARLLPLVELFQVEDLPPLTITLETFAFIILAILCGVLSGIIVFFVGVLNSITKRFPIPGRYAWAAGVALVDAGVAYASPLLWQLDKGLLGDMLNVSHHEAASDVINKAGDLAIVFVAKICLMILSMSCWVPAGLFLPVFTIGAVSGRLYGLLVHELLADNYAFAPPAVYALVGAICLTAGATRTISVAVIAFELTGHIHQMAVIVISTVVSYAVASLFTTSIYDVLLHLKELPYVPHLRRPELYHHPIGDIVHRLPDAACIFLPGAELESIMRGLAPAAVVVTDETIISENSQTLSQMELTLSRESTPIGRAVDWNPLTVPHTMPTARVQ</sequence>
<dbReference type="PANTHER" id="PTHR45720:SF10">
    <property type="entry name" value="CHLORIDE CHANNEL PROTEIN 2"/>
    <property type="match status" value="1"/>
</dbReference>
<reference evidence="9 10" key="1">
    <citation type="submission" date="2020-04" db="EMBL/GenBank/DDBJ databases">
        <title>Perkinsus olseni comparative genomics.</title>
        <authorList>
            <person name="Bogema D.R."/>
        </authorList>
    </citation>
    <scope>NUCLEOTIDE SEQUENCE [LARGE SCALE GENOMIC DNA]</scope>
    <source>
        <strain evidence="7">ATCC PRA-205</strain>
        <strain evidence="8 9">ATCC PRA-207</strain>
    </source>
</reference>
<keyword evidence="4 6" id="KW-1133">Transmembrane helix</keyword>
<gene>
    <name evidence="7" type="primary">CLH-4_9</name>
    <name evidence="8" type="synonym">CLH-4_2</name>
    <name evidence="7" type="ORF">FOZ62_013253</name>
    <name evidence="8" type="ORF">FOZ63_005371</name>
</gene>
<evidence type="ECO:0000256" key="2">
    <source>
        <dbReference type="ARBA" id="ARBA00022692"/>
    </source>
</evidence>
<comment type="subcellular location">
    <subcellularLocation>
        <location evidence="1">Membrane</location>
        <topology evidence="1">Multi-pass membrane protein</topology>
    </subcellularLocation>
</comment>
<feature type="transmembrane region" description="Helical" evidence="6">
    <location>
        <begin position="83"/>
        <end position="105"/>
    </location>
</feature>
<dbReference type="InterPro" id="IPR001807">
    <property type="entry name" value="ClC"/>
</dbReference>
<feature type="transmembrane region" description="Helical" evidence="6">
    <location>
        <begin position="117"/>
        <end position="143"/>
    </location>
</feature>
<evidence type="ECO:0000256" key="6">
    <source>
        <dbReference type="SAM" id="Phobius"/>
    </source>
</evidence>
<feature type="transmembrane region" description="Helical" evidence="6">
    <location>
        <begin position="404"/>
        <end position="425"/>
    </location>
</feature>
<feature type="transmembrane region" description="Helical" evidence="6">
    <location>
        <begin position="191"/>
        <end position="212"/>
    </location>
</feature>
<protein>
    <submittedName>
        <fullName evidence="7">Chloride Channel</fullName>
    </submittedName>
</protein>
<evidence type="ECO:0000313" key="10">
    <source>
        <dbReference type="Proteomes" id="UP000574390"/>
    </source>
</evidence>
<dbReference type="PRINTS" id="PR00762">
    <property type="entry name" value="CLCHANNEL"/>
</dbReference>
<feature type="transmembrane region" description="Helical" evidence="6">
    <location>
        <begin position="224"/>
        <end position="248"/>
    </location>
</feature>
<feature type="transmembrane region" description="Helical" evidence="6">
    <location>
        <begin position="300"/>
        <end position="325"/>
    </location>
</feature>
<evidence type="ECO:0000256" key="5">
    <source>
        <dbReference type="ARBA" id="ARBA00023136"/>
    </source>
</evidence>
<evidence type="ECO:0000256" key="3">
    <source>
        <dbReference type="ARBA" id="ARBA00022737"/>
    </source>
</evidence>
<evidence type="ECO:0000256" key="4">
    <source>
        <dbReference type="ARBA" id="ARBA00022989"/>
    </source>
</evidence>
<dbReference type="Proteomes" id="UP000553632">
    <property type="component" value="Unassembled WGS sequence"/>
</dbReference>
<feature type="transmembrane region" description="Helical" evidence="6">
    <location>
        <begin position="477"/>
        <end position="499"/>
    </location>
</feature>
<dbReference type="PANTHER" id="PTHR45720">
    <property type="entry name" value="CHLORIDE CHANNEL PROTEIN 2"/>
    <property type="match status" value="1"/>
</dbReference>
<dbReference type="InterPro" id="IPR014743">
    <property type="entry name" value="Cl-channel_core"/>
</dbReference>
<organism evidence="7 10">
    <name type="scientific">Perkinsus olseni</name>
    <name type="common">Perkinsus atlanticus</name>
    <dbReference type="NCBI Taxonomy" id="32597"/>
    <lineage>
        <taxon>Eukaryota</taxon>
        <taxon>Sar</taxon>
        <taxon>Alveolata</taxon>
        <taxon>Perkinsozoa</taxon>
        <taxon>Perkinsea</taxon>
        <taxon>Perkinsida</taxon>
        <taxon>Perkinsidae</taxon>
        <taxon>Perkinsus</taxon>
    </lineage>
</organism>
<evidence type="ECO:0000313" key="8">
    <source>
        <dbReference type="EMBL" id="KAF4707171.1"/>
    </source>
</evidence>
<keyword evidence="9" id="KW-1185">Reference proteome</keyword>
<keyword evidence="5 6" id="KW-0472">Membrane</keyword>
<dbReference type="SUPFAM" id="SSF81340">
    <property type="entry name" value="Clc chloride channel"/>
    <property type="match status" value="1"/>
</dbReference>
<proteinExistence type="predicted"/>
<name>A0A7J6Q6X4_PEROL</name>
<dbReference type="Proteomes" id="UP000574390">
    <property type="component" value="Unassembled WGS sequence"/>
</dbReference>
<comment type="caution">
    <text evidence="7">The sequence shown here is derived from an EMBL/GenBank/DDBJ whole genome shotgun (WGS) entry which is preliminary data.</text>
</comment>
<keyword evidence="2 6" id="KW-0812">Transmembrane</keyword>
<evidence type="ECO:0000313" key="7">
    <source>
        <dbReference type="EMBL" id="KAF4703912.1"/>
    </source>
</evidence>
<feature type="transmembrane region" description="Helical" evidence="6">
    <location>
        <begin position="260"/>
        <end position="280"/>
    </location>
</feature>